<evidence type="ECO:0000256" key="5">
    <source>
        <dbReference type="ARBA" id="ARBA00022692"/>
    </source>
</evidence>
<evidence type="ECO:0000256" key="11">
    <source>
        <dbReference type="ARBA" id="ARBA00023136"/>
    </source>
</evidence>
<dbReference type="GO" id="GO:0004497">
    <property type="term" value="F:monooxygenase activity"/>
    <property type="evidence" value="ECO:0007669"/>
    <property type="project" value="UniProtKB-KW"/>
</dbReference>
<keyword evidence="4 12" id="KW-0349">Heme</keyword>
<evidence type="ECO:0000256" key="9">
    <source>
        <dbReference type="ARBA" id="ARBA00023004"/>
    </source>
</evidence>
<keyword evidence="7 14" id="KW-1133">Transmembrane helix</keyword>
<organism evidence="15 17">
    <name type="scientific">Cannabis sativa</name>
    <name type="common">Hemp</name>
    <name type="synonym">Marijuana</name>
    <dbReference type="NCBI Taxonomy" id="3483"/>
    <lineage>
        <taxon>Eukaryota</taxon>
        <taxon>Viridiplantae</taxon>
        <taxon>Streptophyta</taxon>
        <taxon>Embryophyta</taxon>
        <taxon>Tracheophyta</taxon>
        <taxon>Spermatophyta</taxon>
        <taxon>Magnoliopsida</taxon>
        <taxon>eudicotyledons</taxon>
        <taxon>Gunneridae</taxon>
        <taxon>Pentapetalae</taxon>
        <taxon>rosids</taxon>
        <taxon>fabids</taxon>
        <taxon>Rosales</taxon>
        <taxon>Cannabaceae</taxon>
        <taxon>Cannabis</taxon>
    </lineage>
</organism>
<keyword evidence="8 13" id="KW-0560">Oxidoreductase</keyword>
<keyword evidence="11 14" id="KW-0472">Membrane</keyword>
<feature type="transmembrane region" description="Helical" evidence="14">
    <location>
        <begin position="6"/>
        <end position="24"/>
    </location>
</feature>
<evidence type="ECO:0000256" key="8">
    <source>
        <dbReference type="ARBA" id="ARBA00023002"/>
    </source>
</evidence>
<proteinExistence type="inferred from homology"/>
<evidence type="ECO:0000256" key="14">
    <source>
        <dbReference type="SAM" id="Phobius"/>
    </source>
</evidence>
<evidence type="ECO:0000256" key="6">
    <source>
        <dbReference type="ARBA" id="ARBA00022723"/>
    </source>
</evidence>
<gene>
    <name evidence="15" type="ORF">F8388_013813</name>
    <name evidence="16" type="ORF">G4B88_024370</name>
</gene>
<evidence type="ECO:0008006" key="19">
    <source>
        <dbReference type="Google" id="ProtNLM"/>
    </source>
</evidence>
<dbReference type="EMBL" id="JAATIQ010000063">
    <property type="protein sequence ID" value="KAF4390364.1"/>
    <property type="molecule type" value="Genomic_DNA"/>
</dbReference>
<protein>
    <recommendedName>
        <fullName evidence="19">Cytochrome P450</fullName>
    </recommendedName>
</protein>
<dbReference type="AlphaFoldDB" id="A0A7J6E589"/>
<feature type="binding site" description="axial binding residue" evidence="12">
    <location>
        <position position="473"/>
    </location>
    <ligand>
        <name>heme</name>
        <dbReference type="ChEBI" id="CHEBI:30413"/>
    </ligand>
    <ligandPart>
        <name>Fe</name>
        <dbReference type="ChEBI" id="CHEBI:18248"/>
    </ligandPart>
</feature>
<evidence type="ECO:0000256" key="2">
    <source>
        <dbReference type="ARBA" id="ARBA00004370"/>
    </source>
</evidence>
<comment type="caution">
    <text evidence="15">The sequence shown here is derived from an EMBL/GenBank/DDBJ whole genome shotgun (WGS) entry which is preliminary data.</text>
</comment>
<evidence type="ECO:0000256" key="12">
    <source>
        <dbReference type="PIRSR" id="PIRSR602401-1"/>
    </source>
</evidence>
<dbReference type="PRINTS" id="PR00385">
    <property type="entry name" value="P450"/>
</dbReference>
<evidence type="ECO:0000313" key="15">
    <source>
        <dbReference type="EMBL" id="KAF4353521.1"/>
    </source>
</evidence>
<dbReference type="Proteomes" id="UP000583929">
    <property type="component" value="Unassembled WGS sequence"/>
</dbReference>
<dbReference type="InterPro" id="IPR001128">
    <property type="entry name" value="Cyt_P450"/>
</dbReference>
<evidence type="ECO:0000256" key="3">
    <source>
        <dbReference type="ARBA" id="ARBA00010617"/>
    </source>
</evidence>
<comment type="subcellular location">
    <subcellularLocation>
        <location evidence="2">Membrane</location>
    </subcellularLocation>
</comment>
<keyword evidence="5 14" id="KW-0812">Transmembrane</keyword>
<comment type="similarity">
    <text evidence="3 13">Belongs to the cytochrome P450 family.</text>
</comment>
<keyword evidence="18" id="KW-1185">Reference proteome</keyword>
<dbReference type="GO" id="GO:0016020">
    <property type="term" value="C:membrane"/>
    <property type="evidence" value="ECO:0007669"/>
    <property type="project" value="UniProtKB-SubCell"/>
</dbReference>
<evidence type="ECO:0000256" key="4">
    <source>
        <dbReference type="ARBA" id="ARBA00022617"/>
    </source>
</evidence>
<evidence type="ECO:0000313" key="16">
    <source>
        <dbReference type="EMBL" id="KAF4390364.1"/>
    </source>
</evidence>
<comment type="cofactor">
    <cofactor evidence="1 12">
        <name>heme</name>
        <dbReference type="ChEBI" id="CHEBI:30413"/>
    </cofactor>
</comment>
<evidence type="ECO:0000256" key="10">
    <source>
        <dbReference type="ARBA" id="ARBA00023033"/>
    </source>
</evidence>
<dbReference type="OrthoDB" id="2789670at2759"/>
<keyword evidence="6 12" id="KW-0479">Metal-binding</keyword>
<dbReference type="SUPFAM" id="SSF48264">
    <property type="entry name" value="Cytochrome P450"/>
    <property type="match status" value="1"/>
</dbReference>
<reference evidence="17 18" key="1">
    <citation type="journal article" date="2020" name="bioRxiv">
        <title>Sequence and annotation of 42 cannabis genomes reveals extensive copy number variation in cannabinoid synthesis and pathogen resistance genes.</title>
        <authorList>
            <person name="Mckernan K.J."/>
            <person name="Helbert Y."/>
            <person name="Kane L.T."/>
            <person name="Ebling H."/>
            <person name="Zhang L."/>
            <person name="Liu B."/>
            <person name="Eaton Z."/>
            <person name="Mclaughlin S."/>
            <person name="Kingan S."/>
            <person name="Baybayan P."/>
            <person name="Concepcion G."/>
            <person name="Jordan M."/>
            <person name="Riva A."/>
            <person name="Barbazuk W."/>
            <person name="Harkins T."/>
        </authorList>
    </citation>
    <scope>NUCLEOTIDE SEQUENCE [LARGE SCALE GENOMIC DNA]</scope>
    <source>
        <strain evidence="17 18">cv. Jamaican Lion 4</strain>
        <strain evidence="16">Father</strain>
        <strain evidence="15">Mother</strain>
        <tissue evidence="15">Leaf</tissue>
    </source>
</reference>
<keyword evidence="9 12" id="KW-0408">Iron</keyword>
<dbReference type="Pfam" id="PF00067">
    <property type="entry name" value="p450"/>
    <property type="match status" value="1"/>
</dbReference>
<name>A0A7J6E589_CANSA</name>
<dbReference type="GO" id="GO:0005506">
    <property type="term" value="F:iron ion binding"/>
    <property type="evidence" value="ECO:0007669"/>
    <property type="project" value="InterPro"/>
</dbReference>
<dbReference type="FunFam" id="1.10.630.10:FF:000026">
    <property type="entry name" value="Cytochrome P450 82C4"/>
    <property type="match status" value="1"/>
</dbReference>
<dbReference type="InterPro" id="IPR036396">
    <property type="entry name" value="Cyt_P450_sf"/>
</dbReference>
<dbReference type="GO" id="GO:0016705">
    <property type="term" value="F:oxidoreductase activity, acting on paired donors, with incorporation or reduction of molecular oxygen"/>
    <property type="evidence" value="ECO:0007669"/>
    <property type="project" value="InterPro"/>
</dbReference>
<evidence type="ECO:0000313" key="17">
    <source>
        <dbReference type="Proteomes" id="UP000525078"/>
    </source>
</evidence>
<sequence>MDFGSLLPTATAIFASSVFVYLLLWKWKQQRREVVELVNHCPEAGGAWPIIGHLHLLAGSEPPFKTLGEMADKYGPLFSIKMGVYKTLVVSSSEMAKEFLTKNDRVFANRPKSIASEILTYNYAMIGFSPYGSYWRHARKIATLQLLSNQRLEKLSHVRESEVKTAIKQLYELCVQNKNNNNDHDDEVVEVEMKEWFGDITQNVVFRMVVGKRYVEATSSFGERYRKALRDFFVFTGTFMVSDAIPYVRWLDLGGYEKAMKKTAKELDELAQLWIEEHKKKRQQQVDHDDDDFMDVMLSTLDHDDSEFGDSNSTYDADTINKALCLALILGGTDTTTVTMTWALALLVNNQDTLRKAQEELDQVVGRERQVKQSDINKLVYLQAVIKETMRLYPAAPLALPHQSVEDCTVSGYHVPAGTRLLLNLSKLQRDPKVWAEPNEFRPERFLREGMDEMEVRGQNFELIPFGSGRRMCPAVSFALQVLHLTLATLLQGFHIATPSDVDQVDMRDSGGLTNLKHSPLNLLFTPRLPPNSYY</sequence>
<evidence type="ECO:0000256" key="1">
    <source>
        <dbReference type="ARBA" id="ARBA00001971"/>
    </source>
</evidence>
<keyword evidence="10 13" id="KW-0503">Monooxygenase</keyword>
<dbReference type="InterPro" id="IPR002401">
    <property type="entry name" value="Cyt_P450_E_grp-I"/>
</dbReference>
<evidence type="ECO:0000313" key="18">
    <source>
        <dbReference type="Proteomes" id="UP000583929"/>
    </source>
</evidence>
<dbReference type="Gene3D" id="1.10.630.10">
    <property type="entry name" value="Cytochrome P450"/>
    <property type="match status" value="1"/>
</dbReference>
<dbReference type="PANTHER" id="PTHR47947:SF26">
    <property type="entry name" value="CYTOCHROME P450"/>
    <property type="match status" value="1"/>
</dbReference>
<dbReference type="InterPro" id="IPR017972">
    <property type="entry name" value="Cyt_P450_CS"/>
</dbReference>
<evidence type="ECO:0000256" key="7">
    <source>
        <dbReference type="ARBA" id="ARBA00022989"/>
    </source>
</evidence>
<evidence type="ECO:0000256" key="13">
    <source>
        <dbReference type="RuleBase" id="RU000461"/>
    </source>
</evidence>
<dbReference type="EMBL" id="JAATIP010000294">
    <property type="protein sequence ID" value="KAF4353521.1"/>
    <property type="molecule type" value="Genomic_DNA"/>
</dbReference>
<dbReference type="InterPro" id="IPR050651">
    <property type="entry name" value="Plant_Cytochrome_P450_Monoox"/>
</dbReference>
<dbReference type="PANTHER" id="PTHR47947">
    <property type="entry name" value="CYTOCHROME P450 82C3-RELATED"/>
    <property type="match status" value="1"/>
</dbReference>
<accession>A0A7J6E589</accession>
<dbReference type="Proteomes" id="UP000525078">
    <property type="component" value="Unassembled WGS sequence"/>
</dbReference>
<dbReference type="PRINTS" id="PR00463">
    <property type="entry name" value="EP450I"/>
</dbReference>
<dbReference type="PROSITE" id="PS00086">
    <property type="entry name" value="CYTOCHROME_P450"/>
    <property type="match status" value="1"/>
</dbReference>
<dbReference type="GO" id="GO:0020037">
    <property type="term" value="F:heme binding"/>
    <property type="evidence" value="ECO:0007669"/>
    <property type="project" value="InterPro"/>
</dbReference>